<evidence type="ECO:0000256" key="2">
    <source>
        <dbReference type="ARBA" id="ARBA00009877"/>
    </source>
</evidence>
<protein>
    <submittedName>
        <fullName evidence="13">60Kd inner membrane protein-domain-containing protein</fullName>
    </submittedName>
</protein>
<evidence type="ECO:0000256" key="1">
    <source>
        <dbReference type="ARBA" id="ARBA00004448"/>
    </source>
</evidence>
<sequence length="469" mass="51181">MLPGRGIARALPSGRACQSLSSRYPATSSIVHGRQFGTSLRSSRAGLITSSSLRIKLATPAIGLGSVSSSRNLSLWGYGSSSKPAEAPKPVETAAPEPFAANSAPPAPEPPAPSTATDLSSVTPTELDLAKLINEPDVTSMPETLGYLHNLGLDYGWGPTSTMQWLLEHVHVMTGLDWSMSIIVSALIMRTILLYPTVKASVVQAKMAKLKADPRSQEATRITTNAWRNPATSQEEMMRGRYLNKMLMKEYGVSNWALLWSFLPIPFSIGFFRILNGMASIPVPGLEQTSFLWIDSIASADPYYILPALSSILMGISMRANMKYTPPQQRAMMGKMAVAFGVLGFGVTVWLSAAVNIMTVTVGATMILTTWLTNNAAFRRMLGIEARETFETPSSPEYQAPRKPFKLGSLMPDMKKALNDQVSSMTGMVSNAMSEAEKAEKKRAEMIKELEASRKKQEREAFDKKYRGP</sequence>
<evidence type="ECO:0000256" key="3">
    <source>
        <dbReference type="ARBA" id="ARBA00022692"/>
    </source>
</evidence>
<evidence type="ECO:0000256" key="8">
    <source>
        <dbReference type="ARBA" id="ARBA00023136"/>
    </source>
</evidence>
<keyword evidence="3 9" id="KW-0812">Transmembrane</keyword>
<comment type="caution">
    <text evidence="13">The sequence shown here is derived from an EMBL/GenBank/DDBJ whole genome shotgun (WGS) entry which is preliminary data.</text>
</comment>
<keyword evidence="5" id="KW-0809">Transit peptide</keyword>
<comment type="subcellular location">
    <subcellularLocation>
        <location evidence="9">Membrane</location>
        <topology evidence="9">Multi-pass membrane protein</topology>
    </subcellularLocation>
    <subcellularLocation>
        <location evidence="1">Mitochondrion inner membrane</location>
        <topology evidence="1">Multi-pass membrane protein</topology>
    </subcellularLocation>
</comment>
<accession>A0A8K0SRE1</accession>
<feature type="compositionally biased region" description="Basic and acidic residues" evidence="10">
    <location>
        <begin position="435"/>
        <end position="469"/>
    </location>
</feature>
<name>A0A8K0SRE1_9HYPO</name>
<feature type="transmembrane region" description="Helical" evidence="11">
    <location>
        <begin position="303"/>
        <end position="320"/>
    </location>
</feature>
<dbReference type="InterPro" id="IPR001708">
    <property type="entry name" value="YidC/ALB3/OXA1/COX18"/>
</dbReference>
<evidence type="ECO:0000313" key="14">
    <source>
        <dbReference type="Proteomes" id="UP000813444"/>
    </source>
</evidence>
<feature type="domain" description="Membrane insertase YidC/Oxa/ALB C-terminal" evidence="12">
    <location>
        <begin position="178"/>
        <end position="374"/>
    </location>
</feature>
<feature type="transmembrane region" description="Helical" evidence="11">
    <location>
        <begin position="256"/>
        <end position="275"/>
    </location>
</feature>
<evidence type="ECO:0000259" key="12">
    <source>
        <dbReference type="Pfam" id="PF02096"/>
    </source>
</evidence>
<evidence type="ECO:0000256" key="11">
    <source>
        <dbReference type="SAM" id="Phobius"/>
    </source>
</evidence>
<feature type="region of interest" description="Disordered" evidence="10">
    <location>
        <begin position="96"/>
        <end position="120"/>
    </location>
</feature>
<feature type="region of interest" description="Disordered" evidence="10">
    <location>
        <begin position="430"/>
        <end position="469"/>
    </location>
</feature>
<evidence type="ECO:0000256" key="7">
    <source>
        <dbReference type="ARBA" id="ARBA00023128"/>
    </source>
</evidence>
<comment type="similarity">
    <text evidence="2 9">Belongs to the OXA1/ALB3/YidC family.</text>
</comment>
<dbReference type="GO" id="GO:0032977">
    <property type="term" value="F:membrane insertase activity"/>
    <property type="evidence" value="ECO:0007669"/>
    <property type="project" value="InterPro"/>
</dbReference>
<evidence type="ECO:0000256" key="4">
    <source>
        <dbReference type="ARBA" id="ARBA00022792"/>
    </source>
</evidence>
<keyword evidence="4" id="KW-0999">Mitochondrion inner membrane</keyword>
<dbReference type="OrthoDB" id="2148490at2759"/>
<keyword evidence="14" id="KW-1185">Reference proteome</keyword>
<evidence type="ECO:0000256" key="6">
    <source>
        <dbReference type="ARBA" id="ARBA00022989"/>
    </source>
</evidence>
<evidence type="ECO:0000256" key="10">
    <source>
        <dbReference type="SAM" id="MobiDB-lite"/>
    </source>
</evidence>
<proteinExistence type="inferred from homology"/>
<dbReference type="Pfam" id="PF02096">
    <property type="entry name" value="60KD_IMP"/>
    <property type="match status" value="1"/>
</dbReference>
<dbReference type="PANTHER" id="PTHR12428">
    <property type="entry name" value="OXA1"/>
    <property type="match status" value="1"/>
</dbReference>
<keyword evidence="8 11" id="KW-0472">Membrane</keyword>
<dbReference type="InterPro" id="IPR028055">
    <property type="entry name" value="YidC/Oxa/ALB_C"/>
</dbReference>
<dbReference type="GO" id="GO:0032979">
    <property type="term" value="P:protein insertion into mitochondrial inner membrane from matrix"/>
    <property type="evidence" value="ECO:0007669"/>
    <property type="project" value="TreeGrafter"/>
</dbReference>
<evidence type="ECO:0000256" key="9">
    <source>
        <dbReference type="RuleBase" id="RU003945"/>
    </source>
</evidence>
<dbReference type="Proteomes" id="UP000813444">
    <property type="component" value="Unassembled WGS sequence"/>
</dbReference>
<dbReference type="PANTHER" id="PTHR12428:SF66">
    <property type="entry name" value="MITOCHONDRIAL INNER MEMBRANE PROTEIN OXA1L"/>
    <property type="match status" value="1"/>
</dbReference>
<organism evidence="13 14">
    <name type="scientific">Stachybotrys elegans</name>
    <dbReference type="NCBI Taxonomy" id="80388"/>
    <lineage>
        <taxon>Eukaryota</taxon>
        <taxon>Fungi</taxon>
        <taxon>Dikarya</taxon>
        <taxon>Ascomycota</taxon>
        <taxon>Pezizomycotina</taxon>
        <taxon>Sordariomycetes</taxon>
        <taxon>Hypocreomycetidae</taxon>
        <taxon>Hypocreales</taxon>
        <taxon>Stachybotryaceae</taxon>
        <taxon>Stachybotrys</taxon>
    </lineage>
</organism>
<dbReference type="AlphaFoldDB" id="A0A8K0SRE1"/>
<feature type="transmembrane region" description="Helical" evidence="11">
    <location>
        <begin position="178"/>
        <end position="198"/>
    </location>
</feature>
<gene>
    <name evidence="13" type="ORF">B0I35DRAFT_431643</name>
</gene>
<keyword evidence="7" id="KW-0496">Mitochondrion</keyword>
<evidence type="ECO:0000313" key="13">
    <source>
        <dbReference type="EMBL" id="KAH7318262.1"/>
    </source>
</evidence>
<dbReference type="GO" id="GO:0005743">
    <property type="term" value="C:mitochondrial inner membrane"/>
    <property type="evidence" value="ECO:0007669"/>
    <property type="project" value="UniProtKB-SubCell"/>
</dbReference>
<keyword evidence="6 11" id="KW-1133">Transmembrane helix</keyword>
<evidence type="ECO:0000256" key="5">
    <source>
        <dbReference type="ARBA" id="ARBA00022946"/>
    </source>
</evidence>
<dbReference type="EMBL" id="JAGPNK010000007">
    <property type="protein sequence ID" value="KAH7318262.1"/>
    <property type="molecule type" value="Genomic_DNA"/>
</dbReference>
<feature type="transmembrane region" description="Helical" evidence="11">
    <location>
        <begin position="332"/>
        <end position="351"/>
    </location>
</feature>
<reference evidence="13" key="1">
    <citation type="journal article" date="2021" name="Nat. Commun.">
        <title>Genetic determinants of endophytism in the Arabidopsis root mycobiome.</title>
        <authorList>
            <person name="Mesny F."/>
            <person name="Miyauchi S."/>
            <person name="Thiergart T."/>
            <person name="Pickel B."/>
            <person name="Atanasova L."/>
            <person name="Karlsson M."/>
            <person name="Huettel B."/>
            <person name="Barry K.W."/>
            <person name="Haridas S."/>
            <person name="Chen C."/>
            <person name="Bauer D."/>
            <person name="Andreopoulos W."/>
            <person name="Pangilinan J."/>
            <person name="LaButti K."/>
            <person name="Riley R."/>
            <person name="Lipzen A."/>
            <person name="Clum A."/>
            <person name="Drula E."/>
            <person name="Henrissat B."/>
            <person name="Kohler A."/>
            <person name="Grigoriev I.V."/>
            <person name="Martin F.M."/>
            <person name="Hacquard S."/>
        </authorList>
    </citation>
    <scope>NUCLEOTIDE SEQUENCE</scope>
    <source>
        <strain evidence="13">MPI-CAGE-CH-0235</strain>
    </source>
</reference>